<organism evidence="1 2">
    <name type="scientific">Cetraspora pellucida</name>
    <dbReference type="NCBI Taxonomy" id="1433469"/>
    <lineage>
        <taxon>Eukaryota</taxon>
        <taxon>Fungi</taxon>
        <taxon>Fungi incertae sedis</taxon>
        <taxon>Mucoromycota</taxon>
        <taxon>Glomeromycotina</taxon>
        <taxon>Glomeromycetes</taxon>
        <taxon>Diversisporales</taxon>
        <taxon>Gigasporaceae</taxon>
        <taxon>Cetraspora</taxon>
    </lineage>
</organism>
<gene>
    <name evidence="1" type="ORF">SPELUC_LOCUS6639</name>
</gene>
<evidence type="ECO:0000313" key="2">
    <source>
        <dbReference type="Proteomes" id="UP000789366"/>
    </source>
</evidence>
<proteinExistence type="predicted"/>
<dbReference type="Proteomes" id="UP000789366">
    <property type="component" value="Unassembled WGS sequence"/>
</dbReference>
<dbReference type="EMBL" id="CAJVPW010007985">
    <property type="protein sequence ID" value="CAG8588088.1"/>
    <property type="molecule type" value="Genomic_DNA"/>
</dbReference>
<evidence type="ECO:0000313" key="1">
    <source>
        <dbReference type="EMBL" id="CAG8588088.1"/>
    </source>
</evidence>
<accession>A0ACA9MGU2</accession>
<keyword evidence="2" id="KW-1185">Reference proteome</keyword>
<sequence length="108" mass="12870">MANSQLGIQAQNFINTLNRTNIFPARYDIIYSHWYSSYFGGAQYRRHRQVTCRTLCRISVMQEALRLGVESENYDLLIRYTTHILWKTANKDEKLSYVNLRNQLNSFR</sequence>
<comment type="caution">
    <text evidence="1">The sequence shown here is derived from an EMBL/GenBank/DDBJ whole genome shotgun (WGS) entry which is preliminary data.</text>
</comment>
<protein>
    <submittedName>
        <fullName evidence="1">11806_t:CDS:1</fullName>
    </submittedName>
</protein>
<reference evidence="1" key="1">
    <citation type="submission" date="2021-06" db="EMBL/GenBank/DDBJ databases">
        <authorList>
            <person name="Kallberg Y."/>
            <person name="Tangrot J."/>
            <person name="Rosling A."/>
        </authorList>
    </citation>
    <scope>NUCLEOTIDE SEQUENCE</scope>
    <source>
        <strain evidence="1">28 12/20/2015</strain>
    </source>
</reference>
<name>A0ACA9MGU2_9GLOM</name>